<keyword evidence="7" id="KW-0472">Membrane</keyword>
<comment type="caution">
    <text evidence="9">The sequence shown here is derived from an EMBL/GenBank/DDBJ whole genome shotgun (WGS) entry which is preliminary data.</text>
</comment>
<keyword evidence="7" id="KW-1133">Transmembrane helix</keyword>
<comment type="similarity">
    <text evidence="2 6">Belongs to the FKBP-type PPIase family.</text>
</comment>
<proteinExistence type="inferred from homology"/>
<evidence type="ECO:0000256" key="3">
    <source>
        <dbReference type="ARBA" id="ARBA00023110"/>
    </source>
</evidence>
<name>A0A9X2W1N8_9SPHN</name>
<evidence type="ECO:0000256" key="7">
    <source>
        <dbReference type="SAM" id="Phobius"/>
    </source>
</evidence>
<sequence length="186" mass="19694">MTEITRVPLQPIAKGSLTKLWLGVAAAIVLGAGIAWASVPAGVEVETLTEGTGPSPGASDVVFIKYVGKLADGTEFDRSRELPFPTNGIIPDGMPMQVSGVVPGFAEGLQQMQKGGKYVLHIPADKGYGASPPQGAPIPPNADLVFEVELVDFMSEEDAQRRFQVLQQMMQQAQQGQPGQQPDAPQ</sequence>
<organism evidence="9 10">
    <name type="scientific">Tsuneonella litorea</name>
    <dbReference type="NCBI Taxonomy" id="2976475"/>
    <lineage>
        <taxon>Bacteria</taxon>
        <taxon>Pseudomonadati</taxon>
        <taxon>Pseudomonadota</taxon>
        <taxon>Alphaproteobacteria</taxon>
        <taxon>Sphingomonadales</taxon>
        <taxon>Erythrobacteraceae</taxon>
        <taxon>Tsuneonella</taxon>
    </lineage>
</organism>
<protein>
    <recommendedName>
        <fullName evidence="6">Peptidyl-prolyl cis-trans isomerase</fullName>
        <ecNumber evidence="6">5.2.1.8</ecNumber>
    </recommendedName>
</protein>
<dbReference type="InterPro" id="IPR046357">
    <property type="entry name" value="PPIase_dom_sf"/>
</dbReference>
<evidence type="ECO:0000256" key="5">
    <source>
        <dbReference type="PROSITE-ProRule" id="PRU00277"/>
    </source>
</evidence>
<dbReference type="Pfam" id="PF00254">
    <property type="entry name" value="FKBP_C"/>
    <property type="match status" value="1"/>
</dbReference>
<gene>
    <name evidence="9" type="ORF">N0B51_08420</name>
</gene>
<evidence type="ECO:0000256" key="1">
    <source>
        <dbReference type="ARBA" id="ARBA00000971"/>
    </source>
</evidence>
<dbReference type="SUPFAM" id="SSF54534">
    <property type="entry name" value="FKBP-like"/>
    <property type="match status" value="1"/>
</dbReference>
<dbReference type="PROSITE" id="PS50059">
    <property type="entry name" value="FKBP_PPIASE"/>
    <property type="match status" value="1"/>
</dbReference>
<dbReference type="EMBL" id="JAOAMV010000004">
    <property type="protein sequence ID" value="MCT2559003.1"/>
    <property type="molecule type" value="Genomic_DNA"/>
</dbReference>
<dbReference type="PANTHER" id="PTHR43811">
    <property type="entry name" value="FKBP-TYPE PEPTIDYL-PROLYL CIS-TRANS ISOMERASE FKPA"/>
    <property type="match status" value="1"/>
</dbReference>
<keyword evidence="10" id="KW-1185">Reference proteome</keyword>
<evidence type="ECO:0000313" key="10">
    <source>
        <dbReference type="Proteomes" id="UP001142648"/>
    </source>
</evidence>
<dbReference type="AlphaFoldDB" id="A0A9X2W1N8"/>
<dbReference type="GO" id="GO:0003755">
    <property type="term" value="F:peptidyl-prolyl cis-trans isomerase activity"/>
    <property type="evidence" value="ECO:0007669"/>
    <property type="project" value="UniProtKB-UniRule"/>
</dbReference>
<dbReference type="Gene3D" id="3.10.50.40">
    <property type="match status" value="1"/>
</dbReference>
<reference evidence="9" key="1">
    <citation type="submission" date="2022-09" db="EMBL/GenBank/DDBJ databases">
        <title>The genome sequence of Tsuneonella sp. YG55.</title>
        <authorList>
            <person name="Liu Y."/>
        </authorList>
    </citation>
    <scope>NUCLEOTIDE SEQUENCE</scope>
    <source>
        <strain evidence="9">YG55</strain>
    </source>
</reference>
<dbReference type="PANTHER" id="PTHR43811:SF19">
    <property type="entry name" value="39 KDA FK506-BINDING NUCLEAR PROTEIN"/>
    <property type="match status" value="1"/>
</dbReference>
<evidence type="ECO:0000256" key="6">
    <source>
        <dbReference type="RuleBase" id="RU003915"/>
    </source>
</evidence>
<accession>A0A9X2W1N8</accession>
<dbReference type="Proteomes" id="UP001142648">
    <property type="component" value="Unassembled WGS sequence"/>
</dbReference>
<keyword evidence="4 5" id="KW-0413">Isomerase</keyword>
<evidence type="ECO:0000259" key="8">
    <source>
        <dbReference type="PROSITE" id="PS50059"/>
    </source>
</evidence>
<keyword evidence="3 5" id="KW-0697">Rotamase</keyword>
<evidence type="ECO:0000313" key="9">
    <source>
        <dbReference type="EMBL" id="MCT2559003.1"/>
    </source>
</evidence>
<comment type="catalytic activity">
    <reaction evidence="1 5 6">
        <text>[protein]-peptidylproline (omega=180) = [protein]-peptidylproline (omega=0)</text>
        <dbReference type="Rhea" id="RHEA:16237"/>
        <dbReference type="Rhea" id="RHEA-COMP:10747"/>
        <dbReference type="Rhea" id="RHEA-COMP:10748"/>
        <dbReference type="ChEBI" id="CHEBI:83833"/>
        <dbReference type="ChEBI" id="CHEBI:83834"/>
        <dbReference type="EC" id="5.2.1.8"/>
    </reaction>
</comment>
<dbReference type="EC" id="5.2.1.8" evidence="6"/>
<dbReference type="RefSeq" id="WP_259961879.1">
    <property type="nucleotide sequence ID" value="NZ_JAOAMV010000004.1"/>
</dbReference>
<evidence type="ECO:0000256" key="4">
    <source>
        <dbReference type="ARBA" id="ARBA00023235"/>
    </source>
</evidence>
<dbReference type="InterPro" id="IPR001179">
    <property type="entry name" value="PPIase_FKBP_dom"/>
</dbReference>
<evidence type="ECO:0000256" key="2">
    <source>
        <dbReference type="ARBA" id="ARBA00006577"/>
    </source>
</evidence>
<feature type="domain" description="PPIase FKBP-type" evidence="8">
    <location>
        <begin position="59"/>
        <end position="154"/>
    </location>
</feature>
<keyword evidence="7" id="KW-0812">Transmembrane</keyword>
<feature type="transmembrane region" description="Helical" evidence="7">
    <location>
        <begin position="20"/>
        <end position="39"/>
    </location>
</feature>